<comment type="caution">
    <text evidence="1">The sequence shown here is derived from an EMBL/GenBank/DDBJ whole genome shotgun (WGS) entry which is preliminary data.</text>
</comment>
<name>A0A815SJ90_9BILA</name>
<sequence length="88" mass="10260">MHCYSCKLRQRTGSRKTSEDSFDIQIETTEKETIDLTIATDLLRTVISKIVIIMDDIVQDDLVLDNLMTKKYRLTYKRTSGMVLEIKE</sequence>
<keyword evidence="3" id="KW-1185">Reference proteome</keyword>
<protein>
    <submittedName>
        <fullName evidence="1">Uncharacterized protein</fullName>
    </submittedName>
</protein>
<organism evidence="1 3">
    <name type="scientific">Didymodactylos carnosus</name>
    <dbReference type="NCBI Taxonomy" id="1234261"/>
    <lineage>
        <taxon>Eukaryota</taxon>
        <taxon>Metazoa</taxon>
        <taxon>Spiralia</taxon>
        <taxon>Gnathifera</taxon>
        <taxon>Rotifera</taxon>
        <taxon>Eurotatoria</taxon>
        <taxon>Bdelloidea</taxon>
        <taxon>Philodinida</taxon>
        <taxon>Philodinidae</taxon>
        <taxon>Didymodactylos</taxon>
    </lineage>
</organism>
<dbReference type="AlphaFoldDB" id="A0A815SJ90"/>
<evidence type="ECO:0000313" key="2">
    <source>
        <dbReference type="EMBL" id="CAF4355006.1"/>
    </source>
</evidence>
<dbReference type="EMBL" id="CAJOBC010087299">
    <property type="protein sequence ID" value="CAF4355006.1"/>
    <property type="molecule type" value="Genomic_DNA"/>
</dbReference>
<accession>A0A815SJ90</accession>
<gene>
    <name evidence="1" type="ORF">GPM918_LOCUS36304</name>
    <name evidence="2" type="ORF">SRO942_LOCUS37032</name>
</gene>
<dbReference type="Proteomes" id="UP000663829">
    <property type="component" value="Unassembled WGS sequence"/>
</dbReference>
<evidence type="ECO:0000313" key="3">
    <source>
        <dbReference type="Proteomes" id="UP000663829"/>
    </source>
</evidence>
<proteinExistence type="predicted"/>
<dbReference type="EMBL" id="CAJNOQ010021805">
    <property type="protein sequence ID" value="CAF1492120.1"/>
    <property type="molecule type" value="Genomic_DNA"/>
</dbReference>
<evidence type="ECO:0000313" key="1">
    <source>
        <dbReference type="EMBL" id="CAF1492120.1"/>
    </source>
</evidence>
<dbReference type="Proteomes" id="UP000681722">
    <property type="component" value="Unassembled WGS sequence"/>
</dbReference>
<reference evidence="1" key="1">
    <citation type="submission" date="2021-02" db="EMBL/GenBank/DDBJ databases">
        <authorList>
            <person name="Nowell W R."/>
        </authorList>
    </citation>
    <scope>NUCLEOTIDE SEQUENCE</scope>
</reference>